<dbReference type="EMBL" id="JAGGLP010000033">
    <property type="protein sequence ID" value="MBP2055734.1"/>
    <property type="molecule type" value="Genomic_DNA"/>
</dbReference>
<keyword evidence="2" id="KW-0808">Transferase</keyword>
<dbReference type="RefSeq" id="WP_067308231.1">
    <property type="nucleotide sequence ID" value="NZ_CP016279.1"/>
</dbReference>
<evidence type="ECO:0000313" key="4">
    <source>
        <dbReference type="Proteomes" id="UP000092659"/>
    </source>
</evidence>
<evidence type="ECO:0000313" key="2">
    <source>
        <dbReference type="EMBL" id="ANP52322.1"/>
    </source>
</evidence>
<dbReference type="EMBL" id="CP016279">
    <property type="protein sequence ID" value="ANP52322.1"/>
    <property type="molecule type" value="Genomic_DNA"/>
</dbReference>
<evidence type="ECO:0000313" key="5">
    <source>
        <dbReference type="Proteomes" id="UP001519309"/>
    </source>
</evidence>
<keyword evidence="1" id="KW-1133">Transmembrane helix</keyword>
<dbReference type="InterPro" id="IPR046580">
    <property type="entry name" value="DUF6640"/>
</dbReference>
<organism evidence="2 4">
    <name type="scientific">Streptomyces griseochromogenes</name>
    <dbReference type="NCBI Taxonomy" id="68214"/>
    <lineage>
        <taxon>Bacteria</taxon>
        <taxon>Bacillati</taxon>
        <taxon>Actinomycetota</taxon>
        <taxon>Actinomycetes</taxon>
        <taxon>Kitasatosporales</taxon>
        <taxon>Streptomycetaceae</taxon>
        <taxon>Streptomyces</taxon>
    </lineage>
</organism>
<reference evidence="2 4" key="1">
    <citation type="submission" date="2016-06" db="EMBL/GenBank/DDBJ databases">
        <title>Complete genome sequence of Streptomyces griseochromogenes ATCC 14511, the Blasticidin S producer.</title>
        <authorList>
            <person name="Wu L."/>
        </authorList>
    </citation>
    <scope>NUCLEOTIDE SEQUENCE [LARGE SCALE GENOMIC DNA]</scope>
    <source>
        <strain evidence="2 4">ATCC 14511</strain>
    </source>
</reference>
<keyword evidence="1" id="KW-0472">Membrane</keyword>
<dbReference type="KEGG" id="sgs:AVL59_24735"/>
<protein>
    <submittedName>
        <fullName evidence="2">Acetyltransferase</fullName>
    </submittedName>
</protein>
<sequence>MPKITTGRVLLTLTSLVTMTGAYIADWNKTHIYNPNWPPHAKFHNAQTMSMGAALGLIGLYLLWVHRGAWTRSLVQVIVVAESLYWITQLSAILYPGTALVDGDWVPPIQPALATTMLALNALAYFLEHRRLEHHTA</sequence>
<feature type="transmembrane region" description="Helical" evidence="1">
    <location>
        <begin position="46"/>
        <end position="65"/>
    </location>
</feature>
<dbReference type="STRING" id="68214.AVL59_24735"/>
<proteinExistence type="predicted"/>
<evidence type="ECO:0000256" key="1">
    <source>
        <dbReference type="SAM" id="Phobius"/>
    </source>
</evidence>
<dbReference type="Proteomes" id="UP001519309">
    <property type="component" value="Unassembled WGS sequence"/>
</dbReference>
<name>A0A1B1B0M8_9ACTN</name>
<accession>A0A1B1B0M8</accession>
<feature type="transmembrane region" description="Helical" evidence="1">
    <location>
        <begin position="77"/>
        <end position="97"/>
    </location>
</feature>
<reference evidence="3 5" key="2">
    <citation type="submission" date="2021-03" db="EMBL/GenBank/DDBJ databases">
        <title>Genomic Encyclopedia of Type Strains, Phase IV (KMG-IV): sequencing the most valuable type-strain genomes for metagenomic binning, comparative biology and taxonomic classification.</title>
        <authorList>
            <person name="Goeker M."/>
        </authorList>
    </citation>
    <scope>NUCLEOTIDE SEQUENCE [LARGE SCALE GENOMIC DNA]</scope>
    <source>
        <strain evidence="3 5">DSM 40499</strain>
    </source>
</reference>
<keyword evidence="1" id="KW-0812">Transmembrane</keyword>
<gene>
    <name evidence="2" type="ORF">AVL59_24735</name>
    <name evidence="3" type="ORF">J2Z21_008750</name>
</gene>
<evidence type="ECO:0000313" key="3">
    <source>
        <dbReference type="EMBL" id="MBP2055734.1"/>
    </source>
</evidence>
<keyword evidence="5" id="KW-1185">Reference proteome</keyword>
<dbReference type="AlphaFoldDB" id="A0A1B1B0M8"/>
<feature type="transmembrane region" description="Helical" evidence="1">
    <location>
        <begin position="109"/>
        <end position="127"/>
    </location>
</feature>
<dbReference type="Pfam" id="PF20345">
    <property type="entry name" value="DUF6640"/>
    <property type="match status" value="1"/>
</dbReference>
<dbReference type="Proteomes" id="UP000092659">
    <property type="component" value="Chromosome"/>
</dbReference>
<dbReference type="GO" id="GO:0016740">
    <property type="term" value="F:transferase activity"/>
    <property type="evidence" value="ECO:0007669"/>
    <property type="project" value="UniProtKB-KW"/>
</dbReference>
<dbReference type="OrthoDB" id="122427at2"/>